<dbReference type="EMBL" id="JAWWNJ010000098">
    <property type="protein sequence ID" value="KAK6996329.1"/>
    <property type="molecule type" value="Genomic_DNA"/>
</dbReference>
<keyword evidence="2" id="KW-0808">Transferase</keyword>
<keyword evidence="6" id="KW-1185">Reference proteome</keyword>
<evidence type="ECO:0000256" key="3">
    <source>
        <dbReference type="ARBA" id="ARBA00022777"/>
    </source>
</evidence>
<name>A0AAW0A047_9AGAR</name>
<organism evidence="5 6">
    <name type="scientific">Favolaschia claudopus</name>
    <dbReference type="NCBI Taxonomy" id="2862362"/>
    <lineage>
        <taxon>Eukaryota</taxon>
        <taxon>Fungi</taxon>
        <taxon>Dikarya</taxon>
        <taxon>Basidiomycota</taxon>
        <taxon>Agaricomycotina</taxon>
        <taxon>Agaricomycetes</taxon>
        <taxon>Agaricomycetidae</taxon>
        <taxon>Agaricales</taxon>
        <taxon>Marasmiineae</taxon>
        <taxon>Mycenaceae</taxon>
        <taxon>Favolaschia</taxon>
    </lineage>
</organism>
<evidence type="ECO:0000259" key="4">
    <source>
        <dbReference type="PROSITE" id="PS51158"/>
    </source>
</evidence>
<evidence type="ECO:0000313" key="5">
    <source>
        <dbReference type="EMBL" id="KAK6996329.1"/>
    </source>
</evidence>
<sequence>MSLRDSGIVANFTEDAPPLKATKCGRTDCGAIIQAREDRHYIHGEIRKRSPNSTSEQIQFFAIDDRSLNDLLADRKFQGFTCDPAKACPGSLVIEAGSFLGIGTFKTAEVGYLTLLHLIAGRLGACANEPVAVKRMYKRRRTPTDANPNKWVLNRLTSADEHSKILMEANVLFWATSIMNFRYSFIYHFLQNSSKRLPFEIPEIRFVRAGVAIVHDQTTGPTTLKCSISRTYLIEERINESKDGFFKFINNGSAVPLDMTRKDARELSEFLAFTQHVQFYKTKGAVYLSDLQGSMQLLTDPQIMTSPLIGEGAEIFEDGNVPSAFNSFPEQHCCNHICRWFELPELAASVASDARSVISNSYLGR</sequence>
<keyword evidence="1" id="KW-0723">Serine/threonine-protein kinase</keyword>
<protein>
    <submittedName>
        <fullName evidence="5">Alpha-type protein kinase domain-containing protein</fullName>
    </submittedName>
</protein>
<proteinExistence type="predicted"/>
<comment type="caution">
    <text evidence="5">The sequence shown here is derived from an EMBL/GenBank/DDBJ whole genome shotgun (WGS) entry which is preliminary data.</text>
</comment>
<feature type="domain" description="Alpha-type protein kinase" evidence="4">
    <location>
        <begin position="91"/>
        <end position="346"/>
    </location>
</feature>
<dbReference type="SUPFAM" id="SSF56112">
    <property type="entry name" value="Protein kinase-like (PK-like)"/>
    <property type="match status" value="1"/>
</dbReference>
<dbReference type="InterPro" id="IPR011009">
    <property type="entry name" value="Kinase-like_dom_sf"/>
</dbReference>
<reference evidence="5 6" key="1">
    <citation type="journal article" date="2024" name="J Genomics">
        <title>Draft genome sequencing and assembly of Favolaschia claudopus CIRM-BRFM 2984 isolated from oak limbs.</title>
        <authorList>
            <person name="Navarro D."/>
            <person name="Drula E."/>
            <person name="Chaduli D."/>
            <person name="Cazenave R."/>
            <person name="Ahrendt S."/>
            <person name="Wang J."/>
            <person name="Lipzen A."/>
            <person name="Daum C."/>
            <person name="Barry K."/>
            <person name="Grigoriev I.V."/>
            <person name="Favel A."/>
            <person name="Rosso M.N."/>
            <person name="Martin F."/>
        </authorList>
    </citation>
    <scope>NUCLEOTIDE SEQUENCE [LARGE SCALE GENOMIC DNA]</scope>
    <source>
        <strain evidence="5 6">CIRM-BRFM 2984</strain>
    </source>
</reference>
<evidence type="ECO:0000313" key="6">
    <source>
        <dbReference type="Proteomes" id="UP001362999"/>
    </source>
</evidence>
<accession>A0AAW0A047</accession>
<dbReference type="Proteomes" id="UP001362999">
    <property type="component" value="Unassembled WGS sequence"/>
</dbReference>
<dbReference type="Gene3D" id="3.20.200.10">
    <property type="entry name" value="MHCK/EF2 kinase"/>
    <property type="match status" value="1"/>
</dbReference>
<keyword evidence="3 5" id="KW-0418">Kinase</keyword>
<dbReference type="AlphaFoldDB" id="A0AAW0A047"/>
<dbReference type="InterPro" id="IPR004166">
    <property type="entry name" value="a-kinase_dom"/>
</dbReference>
<dbReference type="Pfam" id="PF02816">
    <property type="entry name" value="Alpha_kinase"/>
    <property type="match status" value="1"/>
</dbReference>
<evidence type="ECO:0000256" key="1">
    <source>
        <dbReference type="ARBA" id="ARBA00022527"/>
    </source>
</evidence>
<dbReference type="PROSITE" id="PS51158">
    <property type="entry name" value="ALPHA_KINASE"/>
    <property type="match status" value="1"/>
</dbReference>
<dbReference type="GO" id="GO:0005524">
    <property type="term" value="F:ATP binding"/>
    <property type="evidence" value="ECO:0007669"/>
    <property type="project" value="InterPro"/>
</dbReference>
<dbReference type="GO" id="GO:0004674">
    <property type="term" value="F:protein serine/threonine kinase activity"/>
    <property type="evidence" value="ECO:0007669"/>
    <property type="project" value="UniProtKB-KW"/>
</dbReference>
<evidence type="ECO:0000256" key="2">
    <source>
        <dbReference type="ARBA" id="ARBA00022679"/>
    </source>
</evidence>
<gene>
    <name evidence="5" type="ORF">R3P38DRAFT_3222506</name>
</gene>